<keyword evidence="4" id="KW-1185">Reference proteome</keyword>
<dbReference type="Proteomes" id="UP001164390">
    <property type="component" value="Chromosome"/>
</dbReference>
<dbReference type="SUPFAM" id="SSF46785">
    <property type="entry name" value="Winged helix' DNA-binding domain"/>
    <property type="match status" value="1"/>
</dbReference>
<name>A0AA46TGY8_9ACTN</name>
<reference evidence="3" key="1">
    <citation type="submission" date="2022-01" db="EMBL/GenBank/DDBJ databases">
        <title>Nocardioidaceae gen. sp. A5X3R13.</title>
        <authorList>
            <person name="Lopez Marin M.A."/>
            <person name="Uhlik O."/>
        </authorList>
    </citation>
    <scope>NUCLEOTIDE SEQUENCE</scope>
    <source>
        <strain evidence="3">A5X3R13</strain>
    </source>
</reference>
<gene>
    <name evidence="3" type="ORF">L0C25_22040</name>
</gene>
<dbReference type="PANTHER" id="PTHR18964">
    <property type="entry name" value="ROK (REPRESSOR, ORF, KINASE) FAMILY"/>
    <property type="match status" value="1"/>
</dbReference>
<protein>
    <submittedName>
        <fullName evidence="3">ROK family transcriptional regulator</fullName>
    </submittedName>
</protein>
<dbReference type="InterPro" id="IPR000600">
    <property type="entry name" value="ROK"/>
</dbReference>
<dbReference type="SUPFAM" id="SSF53067">
    <property type="entry name" value="Actin-like ATPase domain"/>
    <property type="match status" value="1"/>
</dbReference>
<dbReference type="GO" id="GO:0003700">
    <property type="term" value="F:DNA-binding transcription factor activity"/>
    <property type="evidence" value="ECO:0007669"/>
    <property type="project" value="InterPro"/>
</dbReference>
<evidence type="ECO:0000256" key="1">
    <source>
        <dbReference type="ARBA" id="ARBA00006479"/>
    </source>
</evidence>
<dbReference type="InterPro" id="IPR036390">
    <property type="entry name" value="WH_DNA-bd_sf"/>
</dbReference>
<dbReference type="PANTHER" id="PTHR18964:SF149">
    <property type="entry name" value="BIFUNCTIONAL UDP-N-ACETYLGLUCOSAMINE 2-EPIMERASE_N-ACETYLMANNOSAMINE KINASE"/>
    <property type="match status" value="1"/>
</dbReference>
<dbReference type="AlphaFoldDB" id="A0AA46TGY8"/>
<dbReference type="InterPro" id="IPR000835">
    <property type="entry name" value="HTH_MarR-typ"/>
</dbReference>
<comment type="similarity">
    <text evidence="1">Belongs to the ROK (NagC/XylR) family.</text>
</comment>
<dbReference type="CDD" id="cd23763">
    <property type="entry name" value="ASKHA_ATPase_ROK"/>
    <property type="match status" value="1"/>
</dbReference>
<dbReference type="Gene3D" id="1.10.10.10">
    <property type="entry name" value="Winged helix-like DNA-binding domain superfamily/Winged helix DNA-binding domain"/>
    <property type="match status" value="1"/>
</dbReference>
<dbReference type="RefSeq" id="WP_271633953.1">
    <property type="nucleotide sequence ID" value="NZ_CP094970.1"/>
</dbReference>
<dbReference type="KEGG" id="sgrg:L0C25_22040"/>
<proteinExistence type="inferred from homology"/>
<organism evidence="3 4">
    <name type="scientific">Solicola gregarius</name>
    <dbReference type="NCBI Taxonomy" id="2908642"/>
    <lineage>
        <taxon>Bacteria</taxon>
        <taxon>Bacillati</taxon>
        <taxon>Actinomycetota</taxon>
        <taxon>Actinomycetes</taxon>
        <taxon>Propionibacteriales</taxon>
        <taxon>Nocardioidaceae</taxon>
        <taxon>Solicola</taxon>
    </lineage>
</organism>
<evidence type="ECO:0000313" key="4">
    <source>
        <dbReference type="Proteomes" id="UP001164390"/>
    </source>
</evidence>
<dbReference type="Gene3D" id="3.30.420.40">
    <property type="match status" value="2"/>
</dbReference>
<dbReference type="Pfam" id="PF12802">
    <property type="entry name" value="MarR_2"/>
    <property type="match status" value="1"/>
</dbReference>
<dbReference type="Pfam" id="PF00480">
    <property type="entry name" value="ROK"/>
    <property type="match status" value="1"/>
</dbReference>
<evidence type="ECO:0000313" key="3">
    <source>
        <dbReference type="EMBL" id="UYM05169.1"/>
    </source>
</evidence>
<accession>A0AA46TGY8</accession>
<dbReference type="InterPro" id="IPR036388">
    <property type="entry name" value="WH-like_DNA-bd_sf"/>
</dbReference>
<evidence type="ECO:0000259" key="2">
    <source>
        <dbReference type="Pfam" id="PF12802"/>
    </source>
</evidence>
<sequence length="387" mass="39696">MAQRPGTPRLIGELNDRTAVDLMLSAGPVTKTRLAEFTGLSKVTAAQLLARLEARGLVQVVGSQEGTRGPSAALYALVPSSGYVAGLHIGPQETTAGVVDITGAVLARLSVDPHGTSDPISLVRGAVTKAARRAGVPMSRVRCLSIGTPGMVDPSTGDVRFAYDLPDWRAGVLEALRRGFRRPVQIENDVNLAAIAERSAGAAKGIDDVVLAWIGRGVGVGVVVNGRLYRGAGGGAGEIGYLPVPGGPLPKGVTNPRKSGFQSLVGADGVRQLARAHGLRGSDSVACVEKALADRDRGPAFLDELAGRIAVGLAGVCVVLDPGMCVLSGDVGRAGGAELAKRVEAAIAGMCPNQPHVVVGEVADDPVLRGALLSGLDSVRDEVFAKR</sequence>
<dbReference type="InterPro" id="IPR043129">
    <property type="entry name" value="ATPase_NBD"/>
</dbReference>
<dbReference type="EMBL" id="CP094970">
    <property type="protein sequence ID" value="UYM05169.1"/>
    <property type="molecule type" value="Genomic_DNA"/>
</dbReference>
<feature type="domain" description="HTH marR-type" evidence="2">
    <location>
        <begin position="24"/>
        <end position="68"/>
    </location>
</feature>